<evidence type="ECO:0000256" key="2">
    <source>
        <dbReference type="ARBA" id="ARBA00022448"/>
    </source>
</evidence>
<dbReference type="InterPro" id="IPR020846">
    <property type="entry name" value="MFS_dom"/>
</dbReference>
<dbReference type="PANTHER" id="PTHR23517:SF2">
    <property type="entry name" value="MULTIDRUG RESISTANCE PROTEIN MDTH"/>
    <property type="match status" value="1"/>
</dbReference>
<protein>
    <submittedName>
        <fullName evidence="9">MFS transporter</fullName>
    </submittedName>
</protein>
<proteinExistence type="predicted"/>
<gene>
    <name evidence="9" type="ORF">ABR189_01310</name>
</gene>
<dbReference type="InterPro" id="IPR050171">
    <property type="entry name" value="MFS_Transporters"/>
</dbReference>
<keyword evidence="5 7" id="KW-1133">Transmembrane helix</keyword>
<keyword evidence="3" id="KW-1003">Cell membrane</keyword>
<evidence type="ECO:0000313" key="10">
    <source>
        <dbReference type="Proteomes" id="UP001549749"/>
    </source>
</evidence>
<evidence type="ECO:0000256" key="6">
    <source>
        <dbReference type="ARBA" id="ARBA00023136"/>
    </source>
</evidence>
<dbReference type="Pfam" id="PF07690">
    <property type="entry name" value="MFS_1"/>
    <property type="match status" value="1"/>
</dbReference>
<feature type="transmembrane region" description="Helical" evidence="7">
    <location>
        <begin position="32"/>
        <end position="56"/>
    </location>
</feature>
<dbReference type="Gene3D" id="1.20.1250.20">
    <property type="entry name" value="MFS general substrate transporter like domains"/>
    <property type="match status" value="1"/>
</dbReference>
<feature type="transmembrane region" description="Helical" evidence="7">
    <location>
        <begin position="359"/>
        <end position="382"/>
    </location>
</feature>
<keyword evidence="6 7" id="KW-0472">Membrane</keyword>
<dbReference type="EMBL" id="JBEXAC010000001">
    <property type="protein sequence ID" value="MET6995980.1"/>
    <property type="molecule type" value="Genomic_DNA"/>
</dbReference>
<evidence type="ECO:0000256" key="5">
    <source>
        <dbReference type="ARBA" id="ARBA00022989"/>
    </source>
</evidence>
<feature type="transmembrane region" description="Helical" evidence="7">
    <location>
        <begin position="161"/>
        <end position="180"/>
    </location>
</feature>
<feature type="transmembrane region" description="Helical" evidence="7">
    <location>
        <begin position="96"/>
        <end position="112"/>
    </location>
</feature>
<accession>A0ABV2T033</accession>
<reference evidence="9 10" key="1">
    <citation type="submission" date="2024-06" db="EMBL/GenBank/DDBJ databases">
        <title>Chitinophaga defluvii sp. nov., isolated from municipal sewage.</title>
        <authorList>
            <person name="Zhang L."/>
        </authorList>
    </citation>
    <scope>NUCLEOTIDE SEQUENCE [LARGE SCALE GENOMIC DNA]</scope>
    <source>
        <strain evidence="9 10">H8</strain>
    </source>
</reference>
<evidence type="ECO:0000259" key="8">
    <source>
        <dbReference type="PROSITE" id="PS50850"/>
    </source>
</evidence>
<dbReference type="RefSeq" id="WP_354658627.1">
    <property type="nucleotide sequence ID" value="NZ_JBEXAC010000001.1"/>
</dbReference>
<sequence length="418" mass="46119">MLATVRHFQEVKMLVKIAHTYKSSFSGLSKETWLLSIVMLINRSSTMVVPFMSMYITQSMHRSVADAGLIITLFGVGSVLGSAAGGYFIDKMGFRSVQLFSSVIGGILFLLFGQIDNFLVLCIMTVALSFVAEAFRPANMAAIAAYSAPHNLTRSYSLNRLAMNLGWGVGSSLGGILAAINYHLLFWVEGIVYMIVGGLIVILLPSQQQSTKASRIQQQPVAGRSPWRDPFLLRFLILVAVYSSCFILMFRLVPVYWKESWHMEEWVIGLLMGLNGIIIALFEMVLVRYWENRRTNMYYIIAGVFMTAIGYGFLVMPGMTVLVMALGSVLFITIGEMMAYPFINTIIMSGANEHDRGKYAAAYALSWSVAQIAGPGGGALLVEQWGYVVLWSVLVAICIISAIAFSMLKKESQPTSTS</sequence>
<feature type="transmembrane region" description="Helical" evidence="7">
    <location>
        <begin position="298"/>
        <end position="316"/>
    </location>
</feature>
<dbReference type="InterPro" id="IPR036259">
    <property type="entry name" value="MFS_trans_sf"/>
</dbReference>
<keyword evidence="10" id="KW-1185">Reference proteome</keyword>
<feature type="domain" description="Major facilitator superfamily (MFS) profile" evidence="8">
    <location>
        <begin position="31"/>
        <end position="413"/>
    </location>
</feature>
<evidence type="ECO:0000256" key="1">
    <source>
        <dbReference type="ARBA" id="ARBA00004651"/>
    </source>
</evidence>
<evidence type="ECO:0000256" key="3">
    <source>
        <dbReference type="ARBA" id="ARBA00022475"/>
    </source>
</evidence>
<evidence type="ECO:0000256" key="4">
    <source>
        <dbReference type="ARBA" id="ARBA00022692"/>
    </source>
</evidence>
<evidence type="ECO:0000256" key="7">
    <source>
        <dbReference type="SAM" id="Phobius"/>
    </source>
</evidence>
<dbReference type="SUPFAM" id="SSF103473">
    <property type="entry name" value="MFS general substrate transporter"/>
    <property type="match status" value="1"/>
</dbReference>
<feature type="transmembrane region" description="Helical" evidence="7">
    <location>
        <begin position="322"/>
        <end position="347"/>
    </location>
</feature>
<name>A0ABV2T033_9BACT</name>
<feature type="transmembrane region" description="Helical" evidence="7">
    <location>
        <begin position="68"/>
        <end position="89"/>
    </location>
</feature>
<feature type="transmembrane region" description="Helical" evidence="7">
    <location>
        <begin position="388"/>
        <end position="408"/>
    </location>
</feature>
<evidence type="ECO:0000313" key="9">
    <source>
        <dbReference type="EMBL" id="MET6995980.1"/>
    </source>
</evidence>
<feature type="transmembrane region" description="Helical" evidence="7">
    <location>
        <begin position="231"/>
        <end position="254"/>
    </location>
</feature>
<comment type="caution">
    <text evidence="9">The sequence shown here is derived from an EMBL/GenBank/DDBJ whole genome shotgun (WGS) entry which is preliminary data.</text>
</comment>
<dbReference type="InterPro" id="IPR011701">
    <property type="entry name" value="MFS"/>
</dbReference>
<keyword evidence="4 7" id="KW-0812">Transmembrane</keyword>
<dbReference type="PANTHER" id="PTHR23517">
    <property type="entry name" value="RESISTANCE PROTEIN MDTM, PUTATIVE-RELATED-RELATED"/>
    <property type="match status" value="1"/>
</dbReference>
<dbReference type="Proteomes" id="UP001549749">
    <property type="component" value="Unassembled WGS sequence"/>
</dbReference>
<feature type="transmembrane region" description="Helical" evidence="7">
    <location>
        <begin position="186"/>
        <end position="205"/>
    </location>
</feature>
<feature type="transmembrane region" description="Helical" evidence="7">
    <location>
        <begin position="266"/>
        <end position="286"/>
    </location>
</feature>
<dbReference type="PROSITE" id="PS50850">
    <property type="entry name" value="MFS"/>
    <property type="match status" value="1"/>
</dbReference>
<comment type="subcellular location">
    <subcellularLocation>
        <location evidence="1">Cell membrane</location>
        <topology evidence="1">Multi-pass membrane protein</topology>
    </subcellularLocation>
</comment>
<keyword evidence="2" id="KW-0813">Transport</keyword>
<organism evidence="9 10">
    <name type="scientific">Chitinophaga defluvii</name>
    <dbReference type="NCBI Taxonomy" id="3163343"/>
    <lineage>
        <taxon>Bacteria</taxon>
        <taxon>Pseudomonadati</taxon>
        <taxon>Bacteroidota</taxon>
        <taxon>Chitinophagia</taxon>
        <taxon>Chitinophagales</taxon>
        <taxon>Chitinophagaceae</taxon>
        <taxon>Chitinophaga</taxon>
    </lineage>
</organism>